<organism evidence="1 2">
    <name type="scientific">Anditalea andensis</name>
    <dbReference type="NCBI Taxonomy" id="1048983"/>
    <lineage>
        <taxon>Bacteria</taxon>
        <taxon>Pseudomonadati</taxon>
        <taxon>Bacteroidota</taxon>
        <taxon>Cytophagia</taxon>
        <taxon>Cytophagales</taxon>
        <taxon>Cytophagaceae</taxon>
        <taxon>Anditalea</taxon>
    </lineage>
</organism>
<proteinExistence type="predicted"/>
<dbReference type="EMBL" id="JMIH01000015">
    <property type="protein sequence ID" value="KEO74396.1"/>
    <property type="molecule type" value="Genomic_DNA"/>
</dbReference>
<gene>
    <name evidence="1" type="ORF">EL17_06575</name>
</gene>
<evidence type="ECO:0000313" key="2">
    <source>
        <dbReference type="Proteomes" id="UP000027821"/>
    </source>
</evidence>
<evidence type="ECO:0008006" key="3">
    <source>
        <dbReference type="Google" id="ProtNLM"/>
    </source>
</evidence>
<reference evidence="1 2" key="1">
    <citation type="submission" date="2014-04" db="EMBL/GenBank/DDBJ databases">
        <title>Characterization and application of a salt tolerant electro-active bacterium.</title>
        <authorList>
            <person name="Yang L."/>
            <person name="Wei S."/>
            <person name="Tay Q.X.M."/>
        </authorList>
    </citation>
    <scope>NUCLEOTIDE SEQUENCE [LARGE SCALE GENOMIC DNA]</scope>
    <source>
        <strain evidence="1 2">LY1</strain>
    </source>
</reference>
<dbReference type="Proteomes" id="UP000027821">
    <property type="component" value="Unassembled WGS sequence"/>
</dbReference>
<name>A0A074KWN2_9BACT</name>
<sequence length="157" mass="18041">MSGVSYQLGLGFARRVYNVNLDFSMPTDVPSGVFAKNLIQDIEIPFLVAYTWHFNEFQIKLNTGLIPGFNVFYKSELNFINMPNNEGGRESYDEIRSVRPNAFKRMNVFTGISFIKQMQNFKVSLQPHLQYNFLPALQENSLGPEFWTIGLNLTLSK</sequence>
<accession>A0A074KWN2</accession>
<comment type="caution">
    <text evidence="1">The sequence shown here is derived from an EMBL/GenBank/DDBJ whole genome shotgun (WGS) entry which is preliminary data.</text>
</comment>
<dbReference type="RefSeq" id="WP_035072345.1">
    <property type="nucleotide sequence ID" value="NZ_JMIH01000015.1"/>
</dbReference>
<protein>
    <recommendedName>
        <fullName evidence="3">Outer membrane protein beta-barrel domain-containing protein</fullName>
    </recommendedName>
</protein>
<keyword evidence="2" id="KW-1185">Reference proteome</keyword>
<evidence type="ECO:0000313" key="1">
    <source>
        <dbReference type="EMBL" id="KEO74396.1"/>
    </source>
</evidence>
<dbReference type="AlphaFoldDB" id="A0A074KWN2"/>